<evidence type="ECO:0000259" key="2">
    <source>
        <dbReference type="PROSITE" id="PS50181"/>
    </source>
</evidence>
<feature type="compositionally biased region" description="Low complexity" evidence="1">
    <location>
        <begin position="592"/>
        <end position="609"/>
    </location>
</feature>
<dbReference type="Gene3D" id="2.130.10.10">
    <property type="entry name" value="YVTN repeat-like/Quinoprotein amine dehydrogenase"/>
    <property type="match status" value="1"/>
</dbReference>
<dbReference type="Proteomes" id="UP000030752">
    <property type="component" value="Unassembled WGS sequence"/>
</dbReference>
<sequence>MLEDLPIEVLQQVIGHLPTVSAIANLSSTSRKLRAVVAEDESTSYRPFVQRAFPTIKTAPAWRNVAEALTSRSRAWDRRAFVARECCPPESYFHANREGISRARSVFGFAPALDSYEDSADGRRETVAWGAGGRINIRVTEPNSTNWQTLKFEDDHLPTNDILQLKLLRPSQDPSAGQTLVFRRANDEIATIETTTEEPGYCQYARFVDTAATECIEVSDSKEPILAVARTGKLQLYPVQEQQNFISPTETIRLEYFAAKKSRMRGMQFLTGNTIATSTALLEGHENGPLQVYDINAPATRGSAVPIWSCRPPSSGGSKTRHNAHAIARLDHVCGNAGQLFLSGWSSGQARLHDTRISQPWVAEYVDPVDNGQILCLAVIGHERFLAGSDQNACLKTFDLRMPGEQAYSYLDAQSADRQGSRSNVHQNLTKRPRHDQRSFNTFLSVSKWRNERVWDPLPLPRQHSGAVNYSGAVYSLSIPSPTSPTVYAGIENHVVQLDFVSTDDIEKGQIDPLLSDLKQQKDTHVFSLGCYERPRPGKESTDPVLLNKQAMWHELKSQGERNLESEAAGWDRRWRLGGTRRPSWTRGRGSGRAIARNSGRNGRRGSVS</sequence>
<dbReference type="InterPro" id="IPR015943">
    <property type="entry name" value="WD40/YVTN_repeat-like_dom_sf"/>
</dbReference>
<accession>W2RN98</accession>
<dbReference type="OrthoDB" id="1259151at2759"/>
<evidence type="ECO:0000313" key="4">
    <source>
        <dbReference type="Proteomes" id="UP000030752"/>
    </source>
</evidence>
<feature type="region of interest" description="Disordered" evidence="1">
    <location>
        <begin position="578"/>
        <end position="609"/>
    </location>
</feature>
<dbReference type="EMBL" id="KB822723">
    <property type="protein sequence ID" value="ETN37810.1"/>
    <property type="molecule type" value="Genomic_DNA"/>
</dbReference>
<dbReference type="eggNOG" id="ENOG502SUQR">
    <property type="taxonomic scope" value="Eukaryota"/>
</dbReference>
<keyword evidence="4" id="KW-1185">Reference proteome</keyword>
<dbReference type="GeneID" id="19974772"/>
<proteinExistence type="predicted"/>
<dbReference type="STRING" id="1220924.W2RN98"/>
<dbReference type="Pfam" id="PF00646">
    <property type="entry name" value="F-box"/>
    <property type="match status" value="1"/>
</dbReference>
<reference evidence="3 4" key="1">
    <citation type="submission" date="2013-03" db="EMBL/GenBank/DDBJ databases">
        <title>The Genome Sequence of Phialophora europaea CBS 101466.</title>
        <authorList>
            <consortium name="The Broad Institute Genomics Platform"/>
            <person name="Cuomo C."/>
            <person name="de Hoog S."/>
            <person name="Gorbushina A."/>
            <person name="Walker B."/>
            <person name="Young S.K."/>
            <person name="Zeng Q."/>
            <person name="Gargeya S."/>
            <person name="Fitzgerald M."/>
            <person name="Haas B."/>
            <person name="Abouelleil A."/>
            <person name="Allen A.W."/>
            <person name="Alvarado L."/>
            <person name="Arachchi H.M."/>
            <person name="Berlin A.M."/>
            <person name="Chapman S.B."/>
            <person name="Gainer-Dewar J."/>
            <person name="Goldberg J."/>
            <person name="Griggs A."/>
            <person name="Gujja S."/>
            <person name="Hansen M."/>
            <person name="Howarth C."/>
            <person name="Imamovic A."/>
            <person name="Ireland A."/>
            <person name="Larimer J."/>
            <person name="McCowan C."/>
            <person name="Murphy C."/>
            <person name="Pearson M."/>
            <person name="Poon T.W."/>
            <person name="Priest M."/>
            <person name="Roberts A."/>
            <person name="Saif S."/>
            <person name="Shea T."/>
            <person name="Sisk P."/>
            <person name="Sykes S."/>
            <person name="Wortman J."/>
            <person name="Nusbaum C."/>
            <person name="Birren B."/>
        </authorList>
    </citation>
    <scope>NUCLEOTIDE SEQUENCE [LARGE SCALE GENOMIC DNA]</scope>
    <source>
        <strain evidence="3 4">CBS 101466</strain>
    </source>
</reference>
<dbReference type="SUPFAM" id="SSF81383">
    <property type="entry name" value="F-box domain"/>
    <property type="match status" value="1"/>
</dbReference>
<dbReference type="CDD" id="cd09917">
    <property type="entry name" value="F-box_SF"/>
    <property type="match status" value="1"/>
</dbReference>
<organism evidence="3 4">
    <name type="scientific">Cyphellophora europaea (strain CBS 101466)</name>
    <name type="common">Phialophora europaea</name>
    <dbReference type="NCBI Taxonomy" id="1220924"/>
    <lineage>
        <taxon>Eukaryota</taxon>
        <taxon>Fungi</taxon>
        <taxon>Dikarya</taxon>
        <taxon>Ascomycota</taxon>
        <taxon>Pezizomycotina</taxon>
        <taxon>Eurotiomycetes</taxon>
        <taxon>Chaetothyriomycetidae</taxon>
        <taxon>Chaetothyriales</taxon>
        <taxon>Cyphellophoraceae</taxon>
        <taxon>Cyphellophora</taxon>
    </lineage>
</organism>
<feature type="domain" description="F-box" evidence="2">
    <location>
        <begin position="1"/>
        <end position="48"/>
    </location>
</feature>
<dbReference type="AlphaFoldDB" id="W2RN98"/>
<name>W2RN98_CYPE1</name>
<protein>
    <recommendedName>
        <fullName evidence="2">F-box domain-containing protein</fullName>
    </recommendedName>
</protein>
<dbReference type="RefSeq" id="XP_008719979.1">
    <property type="nucleotide sequence ID" value="XM_008721757.1"/>
</dbReference>
<dbReference type="InterPro" id="IPR036322">
    <property type="entry name" value="WD40_repeat_dom_sf"/>
</dbReference>
<dbReference type="SUPFAM" id="SSF50978">
    <property type="entry name" value="WD40 repeat-like"/>
    <property type="match status" value="1"/>
</dbReference>
<dbReference type="InterPro" id="IPR036047">
    <property type="entry name" value="F-box-like_dom_sf"/>
</dbReference>
<gene>
    <name evidence="3" type="ORF">HMPREF1541_07433</name>
</gene>
<evidence type="ECO:0000256" key="1">
    <source>
        <dbReference type="SAM" id="MobiDB-lite"/>
    </source>
</evidence>
<evidence type="ECO:0000313" key="3">
    <source>
        <dbReference type="EMBL" id="ETN37810.1"/>
    </source>
</evidence>
<dbReference type="VEuPathDB" id="FungiDB:HMPREF1541_07433"/>
<dbReference type="InParanoid" id="W2RN98"/>
<dbReference type="HOGENOM" id="CLU_018631_0_0_1"/>
<dbReference type="InterPro" id="IPR001810">
    <property type="entry name" value="F-box_dom"/>
</dbReference>
<dbReference type="PROSITE" id="PS50181">
    <property type="entry name" value="FBOX"/>
    <property type="match status" value="1"/>
</dbReference>